<reference evidence="3" key="2">
    <citation type="submission" date="2021-04" db="EMBL/GenBank/DDBJ databases">
        <authorList>
            <person name="Gilroy R."/>
        </authorList>
    </citation>
    <scope>NUCLEOTIDE SEQUENCE</scope>
    <source>
        <strain evidence="3">ChiSxjej3B15-24422</strain>
    </source>
</reference>
<sequence length="437" mass="48685">MKIRFFNARIMTMTDGCALKEGELWVENDRILYIGDGSDLDDFYRRTGKDCIVWDQEIDCEGNVLMPGFKDAHTHSAMVAMRSFADDMPLQEWLNTKIFPLEAKMTDQDNYDLTQLAILEYVSGGVTSIFDMYLSPKDIAQACVDMGMRCVLVSGLNKFGPALEVMEERYLSLNQMHPLITYMMGVHAEYTCSKELLEQVSALIHKYQAPLFAHMSETKLETDECVERYGMTPPAFFDSLGLFDFGGGGYHCVYFTEEDMDLFAKKGLYAVTNPGSNTKLASGIAPITRFLEKGICVGIGTDGASSNNCLDMFREMFLTTGLAKLRDQDASAVAPEEVLKMATTNGARAMGLTDCDVLAEGKKADLIMIDLHQPNMQPLNNIAKNIVYSGSKTNVKLTMIDGKILYRDGKYLCCDDPEKLYAKANEIIARLSREAGV</sequence>
<feature type="domain" description="Amidohydrolase-related" evidence="2">
    <location>
        <begin position="64"/>
        <end position="405"/>
    </location>
</feature>
<dbReference type="PANTHER" id="PTHR43794:SF11">
    <property type="entry name" value="AMIDOHYDROLASE-RELATED DOMAIN-CONTAINING PROTEIN"/>
    <property type="match status" value="1"/>
</dbReference>
<evidence type="ECO:0000256" key="1">
    <source>
        <dbReference type="ARBA" id="ARBA00022801"/>
    </source>
</evidence>
<dbReference type="AlphaFoldDB" id="A0A9D2C7I2"/>
<evidence type="ECO:0000313" key="4">
    <source>
        <dbReference type="Proteomes" id="UP000824007"/>
    </source>
</evidence>
<evidence type="ECO:0000313" key="3">
    <source>
        <dbReference type="EMBL" id="HIY61478.1"/>
    </source>
</evidence>
<comment type="caution">
    <text evidence="3">The sequence shown here is derived from an EMBL/GenBank/DDBJ whole genome shotgun (WGS) entry which is preliminary data.</text>
</comment>
<dbReference type="SUPFAM" id="SSF51556">
    <property type="entry name" value="Metallo-dependent hydrolases"/>
    <property type="match status" value="1"/>
</dbReference>
<accession>A0A9D2C7I2</accession>
<keyword evidence="1" id="KW-0378">Hydrolase</keyword>
<dbReference type="CDD" id="cd01298">
    <property type="entry name" value="ATZ_TRZ_like"/>
    <property type="match status" value="1"/>
</dbReference>
<evidence type="ECO:0000259" key="2">
    <source>
        <dbReference type="Pfam" id="PF01979"/>
    </source>
</evidence>
<organism evidence="3 4">
    <name type="scientific">Candidatus Eisenbergiella pullistercoris</name>
    <dbReference type="NCBI Taxonomy" id="2838555"/>
    <lineage>
        <taxon>Bacteria</taxon>
        <taxon>Bacillati</taxon>
        <taxon>Bacillota</taxon>
        <taxon>Clostridia</taxon>
        <taxon>Lachnospirales</taxon>
        <taxon>Lachnospiraceae</taxon>
        <taxon>Eisenbergiella</taxon>
    </lineage>
</organism>
<dbReference type="InterPro" id="IPR006680">
    <property type="entry name" value="Amidohydro-rel"/>
</dbReference>
<dbReference type="Gene3D" id="2.30.40.10">
    <property type="entry name" value="Urease, subunit C, domain 1"/>
    <property type="match status" value="1"/>
</dbReference>
<dbReference type="InterPro" id="IPR011059">
    <property type="entry name" value="Metal-dep_hydrolase_composite"/>
</dbReference>
<proteinExistence type="predicted"/>
<dbReference type="PANTHER" id="PTHR43794">
    <property type="entry name" value="AMINOHYDROLASE SSNA-RELATED"/>
    <property type="match status" value="1"/>
</dbReference>
<dbReference type="Pfam" id="PF01979">
    <property type="entry name" value="Amidohydro_1"/>
    <property type="match status" value="1"/>
</dbReference>
<dbReference type="InterPro" id="IPR050287">
    <property type="entry name" value="MTA/SAH_deaminase"/>
</dbReference>
<dbReference type="Gene3D" id="3.20.20.140">
    <property type="entry name" value="Metal-dependent hydrolases"/>
    <property type="match status" value="1"/>
</dbReference>
<protein>
    <submittedName>
        <fullName evidence="3">Amidohydrolase</fullName>
    </submittedName>
</protein>
<dbReference type="EMBL" id="DXDD01000156">
    <property type="protein sequence ID" value="HIY61478.1"/>
    <property type="molecule type" value="Genomic_DNA"/>
</dbReference>
<dbReference type="Proteomes" id="UP000824007">
    <property type="component" value="Unassembled WGS sequence"/>
</dbReference>
<dbReference type="SUPFAM" id="SSF51338">
    <property type="entry name" value="Composite domain of metallo-dependent hydrolases"/>
    <property type="match status" value="2"/>
</dbReference>
<gene>
    <name evidence="3" type="ORF">H9831_12505</name>
</gene>
<name>A0A9D2C7I2_9FIRM</name>
<dbReference type="InterPro" id="IPR032466">
    <property type="entry name" value="Metal_Hydrolase"/>
</dbReference>
<dbReference type="GO" id="GO:0016810">
    <property type="term" value="F:hydrolase activity, acting on carbon-nitrogen (but not peptide) bonds"/>
    <property type="evidence" value="ECO:0007669"/>
    <property type="project" value="InterPro"/>
</dbReference>
<reference evidence="3" key="1">
    <citation type="journal article" date="2021" name="PeerJ">
        <title>Extensive microbial diversity within the chicken gut microbiome revealed by metagenomics and culture.</title>
        <authorList>
            <person name="Gilroy R."/>
            <person name="Ravi A."/>
            <person name="Getino M."/>
            <person name="Pursley I."/>
            <person name="Horton D.L."/>
            <person name="Alikhan N.F."/>
            <person name="Baker D."/>
            <person name="Gharbi K."/>
            <person name="Hall N."/>
            <person name="Watson M."/>
            <person name="Adriaenssens E.M."/>
            <person name="Foster-Nyarko E."/>
            <person name="Jarju S."/>
            <person name="Secka A."/>
            <person name="Antonio M."/>
            <person name="Oren A."/>
            <person name="Chaudhuri R.R."/>
            <person name="La Ragione R."/>
            <person name="Hildebrand F."/>
            <person name="Pallen M.J."/>
        </authorList>
    </citation>
    <scope>NUCLEOTIDE SEQUENCE</scope>
    <source>
        <strain evidence="3">ChiSxjej3B15-24422</strain>
    </source>
</reference>